<evidence type="ECO:0000313" key="6">
    <source>
        <dbReference type="EMBL" id="MFC5627721.1"/>
    </source>
</evidence>
<evidence type="ECO:0000313" key="7">
    <source>
        <dbReference type="Proteomes" id="UP001596143"/>
    </source>
</evidence>
<feature type="region of interest" description="Disordered" evidence="3">
    <location>
        <begin position="400"/>
        <end position="429"/>
    </location>
</feature>
<dbReference type="Gene3D" id="3.40.50.2300">
    <property type="match status" value="2"/>
</dbReference>
<dbReference type="RefSeq" id="WP_270895223.1">
    <property type="nucleotide sequence ID" value="NZ_JBHSPF010000012.1"/>
</dbReference>
<comment type="similarity">
    <text evidence="1">Belongs to the leucine-binding protein family.</text>
</comment>
<reference evidence="7" key="1">
    <citation type="journal article" date="2019" name="Int. J. Syst. Evol. Microbiol.">
        <title>The Global Catalogue of Microorganisms (GCM) 10K type strain sequencing project: providing services to taxonomists for standard genome sequencing and annotation.</title>
        <authorList>
            <consortium name="The Broad Institute Genomics Platform"/>
            <consortium name="The Broad Institute Genome Sequencing Center for Infectious Disease"/>
            <person name="Wu L."/>
            <person name="Ma J."/>
        </authorList>
    </citation>
    <scope>NUCLEOTIDE SEQUENCE [LARGE SCALE GENOMIC DNA]</scope>
    <source>
        <strain evidence="7">CGMCC 1.15790</strain>
    </source>
</reference>
<feature type="chain" id="PRO_5047500900" evidence="4">
    <location>
        <begin position="19"/>
        <end position="429"/>
    </location>
</feature>
<accession>A0ABW0U5V1</accession>
<evidence type="ECO:0000259" key="5">
    <source>
        <dbReference type="Pfam" id="PF13458"/>
    </source>
</evidence>
<feature type="signal peptide" evidence="4">
    <location>
        <begin position="1"/>
        <end position="18"/>
    </location>
</feature>
<dbReference type="CDD" id="cd06333">
    <property type="entry name" value="PBP1_ABC_RPA1789-like"/>
    <property type="match status" value="1"/>
</dbReference>
<dbReference type="PANTHER" id="PTHR30483">
    <property type="entry name" value="LEUCINE-SPECIFIC-BINDING PROTEIN"/>
    <property type="match status" value="1"/>
</dbReference>
<evidence type="ECO:0000256" key="4">
    <source>
        <dbReference type="SAM" id="SignalP"/>
    </source>
</evidence>
<sequence length="429" mass="46525">MKKKLLLALFLVAGMFLAACGGGGNDTTEDASNENDNGNEDVDEYVIGAIYSKTGPNSPLGEPEWNTTEMLVDQINENGGINGVPLRVVLADDESSQEKAVQEMNRLINDENVLAVLGSSGTTESLAMKGIANQNQVPLVSAAAAAQVVEPVEESEWVFKTPQSDRLAVERIYIYLNNAGISKVGLLTDSNAFGTTGLEELEAAADEYNIEITAKESYNTQDPDMSTQLTNINSSGAEAVIVWGTNPAPAIIANNLTSLGFDMEYIGSHGIANQSFIDLAEDAAEGVVIPTGKALFPDQIPEDDVQYDVLNEYYNNYVERFDSEPTNFGSYGYDNLMLVVEALKNGATDRESIRDYLENEISDWVGTTGVFNMSPEDHNGLTPDSLVMARVENGEWVLFEDDAAKGEETEEAGDNEENTEEETAEEDEE</sequence>
<dbReference type="Pfam" id="PF13458">
    <property type="entry name" value="Peripla_BP_6"/>
    <property type="match status" value="1"/>
</dbReference>
<gene>
    <name evidence="6" type="ORF">ACFPTR_02250</name>
</gene>
<name>A0ABW0U5V1_9BACI</name>
<feature type="compositionally biased region" description="Acidic residues" evidence="3">
    <location>
        <begin position="408"/>
        <end position="429"/>
    </location>
</feature>
<comment type="caution">
    <text evidence="6">The sequence shown here is derived from an EMBL/GenBank/DDBJ whole genome shotgun (WGS) entry which is preliminary data.</text>
</comment>
<keyword evidence="7" id="KW-1185">Reference proteome</keyword>
<keyword evidence="2 4" id="KW-0732">Signal</keyword>
<dbReference type="Proteomes" id="UP001596143">
    <property type="component" value="Unassembled WGS sequence"/>
</dbReference>
<dbReference type="EMBL" id="JBHSPF010000012">
    <property type="protein sequence ID" value="MFC5627721.1"/>
    <property type="molecule type" value="Genomic_DNA"/>
</dbReference>
<feature type="domain" description="Leucine-binding protein" evidence="5">
    <location>
        <begin position="46"/>
        <end position="392"/>
    </location>
</feature>
<evidence type="ECO:0000256" key="2">
    <source>
        <dbReference type="ARBA" id="ARBA00022729"/>
    </source>
</evidence>
<dbReference type="SUPFAM" id="SSF53822">
    <property type="entry name" value="Periplasmic binding protein-like I"/>
    <property type="match status" value="1"/>
</dbReference>
<dbReference type="InterPro" id="IPR028081">
    <property type="entry name" value="Leu-bd"/>
</dbReference>
<protein>
    <submittedName>
        <fullName evidence="6">ABC transporter substrate-binding protein</fullName>
    </submittedName>
</protein>
<dbReference type="InterPro" id="IPR051010">
    <property type="entry name" value="BCAA_transport"/>
</dbReference>
<evidence type="ECO:0000256" key="1">
    <source>
        <dbReference type="ARBA" id="ARBA00010062"/>
    </source>
</evidence>
<evidence type="ECO:0000256" key="3">
    <source>
        <dbReference type="SAM" id="MobiDB-lite"/>
    </source>
</evidence>
<dbReference type="PROSITE" id="PS51257">
    <property type="entry name" value="PROKAR_LIPOPROTEIN"/>
    <property type="match status" value="1"/>
</dbReference>
<proteinExistence type="inferred from homology"/>
<dbReference type="InterPro" id="IPR028082">
    <property type="entry name" value="Peripla_BP_I"/>
</dbReference>
<organism evidence="6 7">
    <name type="scientific">Aliibacillus thermotolerans</name>
    <dbReference type="NCBI Taxonomy" id="1834418"/>
    <lineage>
        <taxon>Bacteria</taxon>
        <taxon>Bacillati</taxon>
        <taxon>Bacillota</taxon>
        <taxon>Bacilli</taxon>
        <taxon>Bacillales</taxon>
        <taxon>Bacillaceae</taxon>
        <taxon>Aliibacillus</taxon>
    </lineage>
</organism>
<dbReference type="PANTHER" id="PTHR30483:SF38">
    <property type="entry name" value="BLR7848 PROTEIN"/>
    <property type="match status" value="1"/>
</dbReference>